<dbReference type="PATRIC" id="fig|1227491.4.peg.3994"/>
<comment type="caution">
    <text evidence="1">The sequence shown here is derived from an EMBL/GenBank/DDBJ whole genome shotgun (WGS) entry which is preliminary data.</text>
</comment>
<evidence type="ECO:0000313" key="2">
    <source>
        <dbReference type="Proteomes" id="UP000011591"/>
    </source>
</evidence>
<gene>
    <name evidence="1" type="ORF">C480_19819</name>
</gene>
<name>M0AQB0_9EURY</name>
<reference evidence="1 2" key="1">
    <citation type="journal article" date="2014" name="PLoS Genet.">
        <title>Phylogenetically driven sequencing of extremely halophilic archaea reveals strategies for static and dynamic osmo-response.</title>
        <authorList>
            <person name="Becker E.A."/>
            <person name="Seitzer P.M."/>
            <person name="Tritt A."/>
            <person name="Larsen D."/>
            <person name="Krusor M."/>
            <person name="Yao A.I."/>
            <person name="Wu D."/>
            <person name="Madern D."/>
            <person name="Eisen J.A."/>
            <person name="Darling A.E."/>
            <person name="Facciotti M.T."/>
        </authorList>
    </citation>
    <scope>NUCLEOTIDE SEQUENCE [LARGE SCALE GENOMIC DNA]</scope>
    <source>
        <strain evidence="1 2">DSM 13077</strain>
    </source>
</reference>
<dbReference type="EMBL" id="AOIP01000056">
    <property type="protein sequence ID" value="ELY99553.1"/>
    <property type="molecule type" value="Genomic_DNA"/>
</dbReference>
<dbReference type="AlphaFoldDB" id="M0AQB0"/>
<organism evidence="1 2">
    <name type="scientific">Natrialba aegyptia DSM 13077</name>
    <dbReference type="NCBI Taxonomy" id="1227491"/>
    <lineage>
        <taxon>Archaea</taxon>
        <taxon>Methanobacteriati</taxon>
        <taxon>Methanobacteriota</taxon>
        <taxon>Stenosarchaea group</taxon>
        <taxon>Halobacteria</taxon>
        <taxon>Halobacteriales</taxon>
        <taxon>Natrialbaceae</taxon>
        <taxon>Natrialba</taxon>
    </lineage>
</organism>
<sequence length="82" mass="9213">MGIVHSDRTVDVFTEYAATTAVDDVPTDSEGQPTDDQMVVLHAENGRHTFADDELETLHEIVEEADDTTEAWEDTIDYAEER</sequence>
<keyword evidence="2" id="KW-1185">Reference proteome</keyword>
<accession>M0AQB0</accession>
<proteinExistence type="predicted"/>
<protein>
    <submittedName>
        <fullName evidence="1">Uncharacterized protein</fullName>
    </submittedName>
</protein>
<dbReference type="Proteomes" id="UP000011591">
    <property type="component" value="Unassembled WGS sequence"/>
</dbReference>
<evidence type="ECO:0000313" key="1">
    <source>
        <dbReference type="EMBL" id="ELY99553.1"/>
    </source>
</evidence>